<dbReference type="CDD" id="cd01335">
    <property type="entry name" value="Radical_SAM"/>
    <property type="match status" value="1"/>
</dbReference>
<dbReference type="InterPro" id="IPR010505">
    <property type="entry name" value="MoaA_twitch"/>
</dbReference>
<evidence type="ECO:0000256" key="9">
    <source>
        <dbReference type="ARBA" id="ARBA00023150"/>
    </source>
</evidence>
<protein>
    <recommendedName>
        <fullName evidence="1 12">GTP 3',8-cyclase</fullName>
        <ecNumber evidence="1 12">4.1.99.22</ecNumber>
    </recommendedName>
    <alternativeName>
        <fullName evidence="12">Molybdenum cofactor biosynthesis protein A</fullName>
    </alternativeName>
</protein>
<name>A0A6N9TVR6_DISTH</name>
<dbReference type="SMART" id="SM00729">
    <property type="entry name" value="Elp3"/>
    <property type="match status" value="1"/>
</dbReference>
<evidence type="ECO:0000256" key="4">
    <source>
        <dbReference type="ARBA" id="ARBA00022723"/>
    </source>
</evidence>
<comment type="catalytic activity">
    <reaction evidence="11 12">
        <text>GTP + AH2 + S-adenosyl-L-methionine = (8S)-3',8-cyclo-7,8-dihydroguanosine 5'-triphosphate + 5'-deoxyadenosine + L-methionine + A + H(+)</text>
        <dbReference type="Rhea" id="RHEA:49576"/>
        <dbReference type="ChEBI" id="CHEBI:13193"/>
        <dbReference type="ChEBI" id="CHEBI:15378"/>
        <dbReference type="ChEBI" id="CHEBI:17319"/>
        <dbReference type="ChEBI" id="CHEBI:17499"/>
        <dbReference type="ChEBI" id="CHEBI:37565"/>
        <dbReference type="ChEBI" id="CHEBI:57844"/>
        <dbReference type="ChEBI" id="CHEBI:59789"/>
        <dbReference type="ChEBI" id="CHEBI:131766"/>
        <dbReference type="EC" id="4.1.99.22"/>
    </reaction>
</comment>
<evidence type="ECO:0000256" key="2">
    <source>
        <dbReference type="ARBA" id="ARBA00022485"/>
    </source>
</evidence>
<gene>
    <name evidence="12 15" type="primary">moaA</name>
    <name evidence="15" type="ORF">G3N55_06935</name>
</gene>
<dbReference type="InterPro" id="IPR013785">
    <property type="entry name" value="Aldolase_TIM"/>
</dbReference>
<comment type="function">
    <text evidence="12">Catalyzes the cyclization of GTP to (8S)-3',8-cyclo-7,8-dihydroguanosine 5'-triphosphate.</text>
</comment>
<dbReference type="RefSeq" id="WP_163298713.1">
    <property type="nucleotide sequence ID" value="NZ_JAAGRR010000067.1"/>
</dbReference>
<dbReference type="GO" id="GO:0006777">
    <property type="term" value="P:Mo-molybdopterin cofactor biosynthetic process"/>
    <property type="evidence" value="ECO:0007669"/>
    <property type="project" value="UniProtKB-UniRule"/>
</dbReference>
<dbReference type="InterPro" id="IPR006638">
    <property type="entry name" value="Elp3/MiaA/NifB-like_rSAM"/>
</dbReference>
<dbReference type="NCBIfam" id="NF001199">
    <property type="entry name" value="PRK00164.2-1"/>
    <property type="match status" value="1"/>
</dbReference>
<feature type="binding site" evidence="12">
    <location>
        <begin position="265"/>
        <end position="267"/>
    </location>
    <ligand>
        <name>GTP</name>
        <dbReference type="ChEBI" id="CHEBI:37565"/>
    </ligand>
</feature>
<sequence>MSPTTPLADAHGRRITYLRLSITDRCNLRCRYCNVRGTFKWLPHEAILRREEILRMCRVLGRLGIRKVRLTGGEPLVRSDVVELVQGLRSIPDIERVSLTTNAVLLEDKAAPLYEAGLRHINISLDTLRPERFQALTGRDAHRRVVRGIRAAVRAGYHPVKVNAVVIRGTNDDEIRDLAALSLELPVQVRFIEFMPVGQDTGWSPDQLLSGEEIRREVERLTGPLAPVPRGRDAGPAAVFRAPGAPGEIGFISAMSRHFCADCNRVRITADGRLRLCLFSDEEIDVREALRGMDSDAALADFFREAVLRKPSGYAEQADPGQAPSCRRAMSAIGG</sequence>
<dbReference type="PANTHER" id="PTHR22960">
    <property type="entry name" value="MOLYBDOPTERIN COFACTOR SYNTHESIS PROTEIN A"/>
    <property type="match status" value="1"/>
</dbReference>
<dbReference type="InterPro" id="IPR050105">
    <property type="entry name" value="MoCo_biosynth_MoaA/MoaC"/>
</dbReference>
<dbReference type="HAMAP" id="MF_01225_B">
    <property type="entry name" value="MoaA_B"/>
    <property type="match status" value="1"/>
</dbReference>
<proteinExistence type="inferred from homology"/>
<comment type="subunit">
    <text evidence="12">Monomer and homodimer.</text>
</comment>
<keyword evidence="6 12" id="KW-0408">Iron</keyword>
<dbReference type="CDD" id="cd21117">
    <property type="entry name" value="Twitch_MoaA"/>
    <property type="match status" value="1"/>
</dbReference>
<dbReference type="EC" id="4.1.99.22" evidence="1 12"/>
<evidence type="ECO:0000313" key="16">
    <source>
        <dbReference type="Proteomes" id="UP000469346"/>
    </source>
</evidence>
<feature type="binding site" evidence="12">
    <location>
        <position position="124"/>
    </location>
    <ligand>
        <name>S-adenosyl-L-methionine</name>
        <dbReference type="ChEBI" id="CHEBI:59789"/>
    </ligand>
</feature>
<feature type="domain" description="Radical SAM core" evidence="14">
    <location>
        <begin position="10"/>
        <end position="224"/>
    </location>
</feature>
<dbReference type="PROSITE" id="PS01305">
    <property type="entry name" value="MOAA_NIFB_PQQE"/>
    <property type="match status" value="1"/>
</dbReference>
<evidence type="ECO:0000256" key="5">
    <source>
        <dbReference type="ARBA" id="ARBA00022741"/>
    </source>
</evidence>
<evidence type="ECO:0000256" key="10">
    <source>
        <dbReference type="ARBA" id="ARBA00023239"/>
    </source>
</evidence>
<feature type="binding site" evidence="12">
    <location>
        <position position="73"/>
    </location>
    <ligand>
        <name>S-adenosyl-L-methionine</name>
        <dbReference type="ChEBI" id="CHEBI:59789"/>
    </ligand>
</feature>
<evidence type="ECO:0000256" key="3">
    <source>
        <dbReference type="ARBA" id="ARBA00022691"/>
    </source>
</evidence>
<feature type="binding site" evidence="12">
    <location>
        <position position="263"/>
    </location>
    <ligand>
        <name>[4Fe-4S] cluster</name>
        <dbReference type="ChEBI" id="CHEBI:49883"/>
        <label>2</label>
        <note>4Fe-4S-substrate</note>
    </ligand>
</feature>
<feature type="binding site" evidence="12">
    <location>
        <position position="30"/>
    </location>
    <ligand>
        <name>[4Fe-4S] cluster</name>
        <dbReference type="ChEBI" id="CHEBI:49883"/>
        <label>1</label>
        <note>4Fe-4S-S-AdoMet</note>
    </ligand>
</feature>
<dbReference type="PANTHER" id="PTHR22960:SF0">
    <property type="entry name" value="MOLYBDENUM COFACTOR BIOSYNTHESIS PROTEIN 1"/>
    <property type="match status" value="1"/>
</dbReference>
<feature type="region of interest" description="Disordered" evidence="13">
    <location>
        <begin position="314"/>
        <end position="335"/>
    </location>
</feature>
<feature type="binding site" evidence="12">
    <location>
        <position position="19"/>
    </location>
    <ligand>
        <name>GTP</name>
        <dbReference type="ChEBI" id="CHEBI:37565"/>
    </ligand>
</feature>
<evidence type="ECO:0000256" key="7">
    <source>
        <dbReference type="ARBA" id="ARBA00023014"/>
    </source>
</evidence>
<dbReference type="SFLD" id="SFLDS00029">
    <property type="entry name" value="Radical_SAM"/>
    <property type="match status" value="1"/>
</dbReference>
<comment type="pathway">
    <text evidence="12">Cofactor biosynthesis; molybdopterin biosynthesis.</text>
</comment>
<dbReference type="InterPro" id="IPR058240">
    <property type="entry name" value="rSAM_sf"/>
</dbReference>
<evidence type="ECO:0000256" key="8">
    <source>
        <dbReference type="ARBA" id="ARBA00023134"/>
    </source>
</evidence>
<keyword evidence="5 12" id="KW-0547">Nucleotide-binding</keyword>
<dbReference type="NCBIfam" id="TIGR02666">
    <property type="entry name" value="moaA"/>
    <property type="match status" value="1"/>
</dbReference>
<evidence type="ECO:0000313" key="15">
    <source>
        <dbReference type="EMBL" id="NDY42576.1"/>
    </source>
</evidence>
<dbReference type="InterPro" id="IPR013483">
    <property type="entry name" value="MoaA"/>
</dbReference>
<keyword evidence="8 12" id="KW-0342">GTP-binding</keyword>
<evidence type="ECO:0000256" key="1">
    <source>
        <dbReference type="ARBA" id="ARBA00012167"/>
    </source>
</evidence>
<keyword evidence="3 12" id="KW-0949">S-adenosyl-L-methionine</keyword>
<feature type="binding site" evidence="12">
    <location>
        <position position="26"/>
    </location>
    <ligand>
        <name>[4Fe-4S] cluster</name>
        <dbReference type="ChEBI" id="CHEBI:49883"/>
        <label>1</label>
        <note>4Fe-4S-S-AdoMet</note>
    </ligand>
</feature>
<feature type="binding site" evidence="12">
    <location>
        <position position="161"/>
    </location>
    <ligand>
        <name>GTP</name>
        <dbReference type="ChEBI" id="CHEBI:37565"/>
    </ligand>
</feature>
<keyword evidence="2 12" id="KW-0004">4Fe-4S</keyword>
<feature type="binding site" evidence="12">
    <location>
        <position position="33"/>
    </location>
    <ligand>
        <name>[4Fe-4S] cluster</name>
        <dbReference type="ChEBI" id="CHEBI:49883"/>
        <label>1</label>
        <note>4Fe-4S-S-AdoMet</note>
    </ligand>
</feature>
<evidence type="ECO:0000256" key="12">
    <source>
        <dbReference type="HAMAP-Rule" id="MF_01225"/>
    </source>
</evidence>
<dbReference type="UniPathway" id="UPA00344"/>
<feature type="binding site" evidence="12">
    <location>
        <position position="277"/>
    </location>
    <ligand>
        <name>[4Fe-4S] cluster</name>
        <dbReference type="ChEBI" id="CHEBI:49883"/>
        <label>2</label>
        <note>4Fe-4S-substrate</note>
    </ligand>
</feature>
<dbReference type="InterPro" id="IPR040064">
    <property type="entry name" value="MoaA-like"/>
</dbReference>
<dbReference type="Pfam" id="PF06463">
    <property type="entry name" value="Mob_synth_C"/>
    <property type="match status" value="1"/>
</dbReference>
<comment type="cofactor">
    <cofactor evidence="12">
        <name>[4Fe-4S] cluster</name>
        <dbReference type="ChEBI" id="CHEBI:49883"/>
    </cofactor>
    <text evidence="12">Binds 2 [4Fe-4S] clusters. Binds 1 [4Fe-4S] cluster coordinated with 3 cysteines and an exchangeable S-adenosyl-L-methionine and 1 [4Fe-4S] cluster coordinated with 3 cysteines and the GTP-derived substrate.</text>
</comment>
<feature type="binding site" evidence="12">
    <location>
        <position position="32"/>
    </location>
    <ligand>
        <name>S-adenosyl-L-methionine</name>
        <dbReference type="ChEBI" id="CHEBI:59789"/>
    </ligand>
</feature>
<comment type="caution">
    <text evidence="15">The sequence shown here is derived from an EMBL/GenBank/DDBJ whole genome shotgun (WGS) entry which is preliminary data.</text>
</comment>
<keyword evidence="9 12" id="KW-0501">Molybdenum cofactor biosynthesis</keyword>
<dbReference type="GO" id="GO:0046872">
    <property type="term" value="F:metal ion binding"/>
    <property type="evidence" value="ECO:0007669"/>
    <property type="project" value="UniProtKB-KW"/>
</dbReference>
<feature type="binding site" evidence="12">
    <location>
        <position position="195"/>
    </location>
    <ligand>
        <name>S-adenosyl-L-methionine</name>
        <dbReference type="ChEBI" id="CHEBI:59789"/>
    </ligand>
</feature>
<dbReference type="SFLD" id="SFLDG01067">
    <property type="entry name" value="SPASM/twitch_domain_containing"/>
    <property type="match status" value="1"/>
</dbReference>
<keyword evidence="10 12" id="KW-0456">Lyase</keyword>
<organism evidence="15 16">
    <name type="scientific">Dissulfurirhabdus thermomarina</name>
    <dbReference type="NCBI Taxonomy" id="1765737"/>
    <lineage>
        <taxon>Bacteria</taxon>
        <taxon>Deltaproteobacteria</taxon>
        <taxon>Dissulfurirhabdaceae</taxon>
        <taxon>Dissulfurirhabdus</taxon>
    </lineage>
</organism>
<evidence type="ECO:0000256" key="13">
    <source>
        <dbReference type="SAM" id="MobiDB-lite"/>
    </source>
</evidence>
<keyword evidence="7 12" id="KW-0411">Iron-sulfur</keyword>
<feature type="binding site" evidence="12">
    <location>
        <position position="69"/>
    </location>
    <ligand>
        <name>GTP</name>
        <dbReference type="ChEBI" id="CHEBI:37565"/>
    </ligand>
</feature>
<feature type="binding site" evidence="12">
    <location>
        <position position="100"/>
    </location>
    <ligand>
        <name>GTP</name>
        <dbReference type="ChEBI" id="CHEBI:37565"/>
    </ligand>
</feature>
<dbReference type="GO" id="GO:0061798">
    <property type="term" value="F:GTP 3',8'-cyclase activity"/>
    <property type="evidence" value="ECO:0007669"/>
    <property type="project" value="UniProtKB-UniRule"/>
</dbReference>
<dbReference type="GO" id="GO:1904047">
    <property type="term" value="F:S-adenosyl-L-methionine binding"/>
    <property type="evidence" value="ECO:0007669"/>
    <property type="project" value="UniProtKB-UniRule"/>
</dbReference>
<dbReference type="Gene3D" id="3.20.20.70">
    <property type="entry name" value="Aldolase class I"/>
    <property type="match status" value="1"/>
</dbReference>
<keyword evidence="16" id="KW-1185">Reference proteome</keyword>
<dbReference type="Proteomes" id="UP000469346">
    <property type="component" value="Unassembled WGS sequence"/>
</dbReference>
<dbReference type="SFLD" id="SFLDG01386">
    <property type="entry name" value="main_SPASM_domain-containing"/>
    <property type="match status" value="1"/>
</dbReference>
<dbReference type="InterPro" id="IPR007197">
    <property type="entry name" value="rSAM"/>
</dbReference>
<evidence type="ECO:0000256" key="11">
    <source>
        <dbReference type="ARBA" id="ARBA00048697"/>
    </source>
</evidence>
<dbReference type="SUPFAM" id="SSF102114">
    <property type="entry name" value="Radical SAM enzymes"/>
    <property type="match status" value="1"/>
</dbReference>
<reference evidence="15 16" key="1">
    <citation type="submission" date="2020-02" db="EMBL/GenBank/DDBJ databases">
        <title>Comparative genomics of sulfur disproportionating microorganisms.</title>
        <authorList>
            <person name="Ward L.M."/>
            <person name="Bertran E."/>
            <person name="Johnston D.T."/>
        </authorList>
    </citation>
    <scope>NUCLEOTIDE SEQUENCE [LARGE SCALE GENOMIC DNA]</scope>
    <source>
        <strain evidence="15 16">DSM 100025</strain>
    </source>
</reference>
<accession>A0A6N9TVR6</accession>
<comment type="similarity">
    <text evidence="12">Belongs to the radical SAM superfamily. MoaA family.</text>
</comment>
<dbReference type="Pfam" id="PF04055">
    <property type="entry name" value="Radical_SAM"/>
    <property type="match status" value="1"/>
</dbReference>
<dbReference type="GO" id="GO:0005525">
    <property type="term" value="F:GTP binding"/>
    <property type="evidence" value="ECO:0007669"/>
    <property type="project" value="UniProtKB-UniRule"/>
</dbReference>
<keyword evidence="4 12" id="KW-0479">Metal-binding</keyword>
<feature type="binding site" evidence="12">
    <location>
        <position position="260"/>
    </location>
    <ligand>
        <name>[4Fe-4S] cluster</name>
        <dbReference type="ChEBI" id="CHEBI:49883"/>
        <label>2</label>
        <note>4Fe-4S-substrate</note>
    </ligand>
</feature>
<evidence type="ECO:0000259" key="14">
    <source>
        <dbReference type="PROSITE" id="PS51918"/>
    </source>
</evidence>
<dbReference type="GO" id="GO:0061799">
    <property type="term" value="F:cyclic pyranopterin monophosphate synthase activity"/>
    <property type="evidence" value="ECO:0007669"/>
    <property type="project" value="TreeGrafter"/>
</dbReference>
<dbReference type="AlphaFoldDB" id="A0A6N9TVR6"/>
<evidence type="ECO:0000256" key="6">
    <source>
        <dbReference type="ARBA" id="ARBA00023004"/>
    </source>
</evidence>
<dbReference type="SFLD" id="SFLDG01383">
    <property type="entry name" value="cyclic_pyranopterin_phosphate"/>
    <property type="match status" value="1"/>
</dbReference>
<dbReference type="EMBL" id="JAAGRR010000067">
    <property type="protein sequence ID" value="NDY42576.1"/>
    <property type="molecule type" value="Genomic_DNA"/>
</dbReference>
<dbReference type="PROSITE" id="PS51918">
    <property type="entry name" value="RADICAL_SAM"/>
    <property type="match status" value="1"/>
</dbReference>
<dbReference type="GO" id="GO:0051539">
    <property type="term" value="F:4 iron, 4 sulfur cluster binding"/>
    <property type="evidence" value="ECO:0007669"/>
    <property type="project" value="UniProtKB-UniRule"/>
</dbReference>
<dbReference type="InterPro" id="IPR000385">
    <property type="entry name" value="MoaA_NifB_PqqE_Fe-S-bd_CS"/>
</dbReference>